<evidence type="ECO:0000256" key="3">
    <source>
        <dbReference type="ARBA" id="ARBA00038335"/>
    </source>
</evidence>
<feature type="compositionally biased region" description="Acidic residues" evidence="4">
    <location>
        <begin position="640"/>
        <end position="663"/>
    </location>
</feature>
<reference evidence="7" key="3">
    <citation type="submission" date="2024-01" db="EMBL/GenBank/DDBJ databases">
        <authorList>
            <person name="Coelho M.A."/>
            <person name="David-Palma M."/>
            <person name="Shea T."/>
            <person name="Sun S."/>
            <person name="Cuomo C.A."/>
            <person name="Heitman J."/>
        </authorList>
    </citation>
    <scope>NUCLEOTIDE SEQUENCE</scope>
    <source>
        <strain evidence="7">CBS 7841</strain>
    </source>
</reference>
<evidence type="ECO:0000256" key="4">
    <source>
        <dbReference type="SAM" id="MobiDB-lite"/>
    </source>
</evidence>
<dbReference type="AlphaFoldDB" id="A0AAJ8JVB7"/>
<dbReference type="SUPFAM" id="SSF50978">
    <property type="entry name" value="WD40 repeat-like"/>
    <property type="match status" value="1"/>
</dbReference>
<keyword evidence="8" id="KW-1185">Reference proteome</keyword>
<dbReference type="InterPro" id="IPR052414">
    <property type="entry name" value="U3_snoRNA-assoc_WDR"/>
</dbReference>
<evidence type="ECO:0000313" key="8">
    <source>
        <dbReference type="Proteomes" id="UP000094043"/>
    </source>
</evidence>
<gene>
    <name evidence="7" type="ORF">L203_104253</name>
</gene>
<dbReference type="PANTHER" id="PTHR44267:SF1">
    <property type="entry name" value="WD REPEAT-CONTAINING PROTEIN 43"/>
    <property type="match status" value="1"/>
</dbReference>
<evidence type="ECO:0000256" key="1">
    <source>
        <dbReference type="ARBA" id="ARBA00004123"/>
    </source>
</evidence>
<feature type="compositionally biased region" description="Acidic residues" evidence="4">
    <location>
        <begin position="701"/>
        <end position="719"/>
    </location>
</feature>
<sequence length="719" mass="76764">MLLLSLGAFVHHIMAPHQPVAGPSKPKHANQPVASLSLPPPTLSSFNSSRTLFALASPVLGRADKVQIWDIASNRVTSEWELPAASKATTLIWTSIPTDISSKKKKRRKSGAGQGSEEEVVLVTTEMNQLVILSPNKDEILRTVDLPEPVTAAWADKHASLLATRSFILILSQDASTIIQTFVLPANVSPSSAIAVLPTTTSDTLHVLVASTVVVALHLELSSSKVKYTSSPLPASATSISSLHPLPLTEQGVSFLIVSEDDRTISQYTLPSPEATAKLSYRYASPTLYSAHSLAVESNLLAVLHESSEISLFHLPSTLDFARPKSDTSPSTVKLLEGKDERIAHLARVAFVPTNDGEPGSLLCGRMMGGGRLVWNRVVYESPEGGLKANTVLNVEAQDLLSSAAASSLSTHRYIVPNSIVVAPEDGDQALQSQLPEDVDMAELSLGERMLSNKETLNKSSVASNGKTAAGVDANFDGVVNAASLTRVLVQALHTSDPTLLTLCLSHRNPVLIRNTIRKMPTSLALPLLKACVERLGQGKGANKRGGGRGAGQNEQQGRGSVEWVKGVLIERGSILMTIPSLPVHLVSLSQLLQNRLELYQPLTSLSGRLDLALAQIAMRRMAAEQALAGDGQKGGEGEVYIEGESDDEVPLEIGGDEGEVEDVDMRGFSESSEESDDGDEGVTDEESEDPLESESGNEFLDLEADESGSEDEESDEDE</sequence>
<dbReference type="EMBL" id="CP143788">
    <property type="protein sequence ID" value="WVN89037.1"/>
    <property type="molecule type" value="Genomic_DNA"/>
</dbReference>
<name>A0AAJ8JVB7_9TREE</name>
<keyword evidence="2" id="KW-0539">Nucleus</keyword>
<feature type="chain" id="PRO_5042507501" description="Small-subunit processome Utp12 domain-containing protein" evidence="5">
    <location>
        <begin position="16"/>
        <end position="719"/>
    </location>
</feature>
<dbReference type="GeneID" id="91088463"/>
<evidence type="ECO:0000256" key="2">
    <source>
        <dbReference type="ARBA" id="ARBA00023242"/>
    </source>
</evidence>
<proteinExistence type="inferred from homology"/>
<feature type="signal peptide" evidence="5">
    <location>
        <begin position="1"/>
        <end position="15"/>
    </location>
</feature>
<evidence type="ECO:0000259" key="6">
    <source>
        <dbReference type="Pfam" id="PF04003"/>
    </source>
</evidence>
<evidence type="ECO:0000313" key="7">
    <source>
        <dbReference type="EMBL" id="WVN89037.1"/>
    </source>
</evidence>
<dbReference type="Proteomes" id="UP000094043">
    <property type="component" value="Chromosome 5"/>
</dbReference>
<accession>A0AAJ8JVB7</accession>
<comment type="subcellular location">
    <subcellularLocation>
        <location evidence="1">Nucleus</location>
    </subcellularLocation>
</comment>
<dbReference type="InterPro" id="IPR007148">
    <property type="entry name" value="SSU_processome_Utp12"/>
</dbReference>
<feature type="region of interest" description="Disordered" evidence="4">
    <location>
        <begin position="627"/>
        <end position="719"/>
    </location>
</feature>
<dbReference type="InterPro" id="IPR036322">
    <property type="entry name" value="WD40_repeat_dom_sf"/>
</dbReference>
<protein>
    <recommendedName>
        <fullName evidence="6">Small-subunit processome Utp12 domain-containing protein</fullName>
    </recommendedName>
</protein>
<dbReference type="KEGG" id="cdep:91088463"/>
<evidence type="ECO:0000256" key="5">
    <source>
        <dbReference type="SAM" id="SignalP"/>
    </source>
</evidence>
<dbReference type="RefSeq" id="XP_066069737.1">
    <property type="nucleotide sequence ID" value="XM_066213640.1"/>
</dbReference>
<dbReference type="PANTHER" id="PTHR44267">
    <property type="entry name" value="WD REPEAT-CONTAINING PROTEIN 43"/>
    <property type="match status" value="1"/>
</dbReference>
<feature type="compositionally biased region" description="Acidic residues" evidence="4">
    <location>
        <begin position="672"/>
        <end position="693"/>
    </location>
</feature>
<comment type="similarity">
    <text evidence="3">Belongs to the UTP5 family.</text>
</comment>
<dbReference type="GO" id="GO:0000462">
    <property type="term" value="P:maturation of SSU-rRNA from tricistronic rRNA transcript (SSU-rRNA, 5.8S rRNA, LSU-rRNA)"/>
    <property type="evidence" value="ECO:0007669"/>
    <property type="project" value="TreeGrafter"/>
</dbReference>
<feature type="domain" description="Small-subunit processome Utp12" evidence="6">
    <location>
        <begin position="497"/>
        <end position="614"/>
    </location>
</feature>
<dbReference type="Pfam" id="PF04003">
    <property type="entry name" value="Utp12"/>
    <property type="match status" value="1"/>
</dbReference>
<keyword evidence="5" id="KW-0732">Signal</keyword>
<reference evidence="7" key="2">
    <citation type="journal article" date="2022" name="Elife">
        <title>Obligate sexual reproduction of a homothallic fungus closely related to the Cryptococcus pathogenic species complex.</title>
        <authorList>
            <person name="Passer A.R."/>
            <person name="Clancey S.A."/>
            <person name="Shea T."/>
            <person name="David-Palma M."/>
            <person name="Averette A.F."/>
            <person name="Boekhout T."/>
            <person name="Porcel B.M."/>
            <person name="Nowrousian M."/>
            <person name="Cuomo C.A."/>
            <person name="Sun S."/>
            <person name="Heitman J."/>
            <person name="Coelho M.A."/>
        </authorList>
    </citation>
    <scope>NUCLEOTIDE SEQUENCE</scope>
    <source>
        <strain evidence="7">CBS 7841</strain>
    </source>
</reference>
<reference evidence="7" key="1">
    <citation type="submission" date="2016-06" db="EMBL/GenBank/DDBJ databases">
        <authorList>
            <person name="Cuomo C."/>
            <person name="Litvintseva A."/>
            <person name="Heitman J."/>
            <person name="Chen Y."/>
            <person name="Sun S."/>
            <person name="Springer D."/>
            <person name="Dromer F."/>
            <person name="Young S."/>
            <person name="Zeng Q."/>
            <person name="Chapman S."/>
            <person name="Gujja S."/>
            <person name="Saif S."/>
            <person name="Birren B."/>
        </authorList>
    </citation>
    <scope>NUCLEOTIDE SEQUENCE</scope>
    <source>
        <strain evidence="7">CBS 7841</strain>
    </source>
</reference>
<dbReference type="GO" id="GO:0005730">
    <property type="term" value="C:nucleolus"/>
    <property type="evidence" value="ECO:0007669"/>
    <property type="project" value="TreeGrafter"/>
</dbReference>
<organism evidence="7 8">
    <name type="scientific">Cryptococcus depauperatus CBS 7841</name>
    <dbReference type="NCBI Taxonomy" id="1295531"/>
    <lineage>
        <taxon>Eukaryota</taxon>
        <taxon>Fungi</taxon>
        <taxon>Dikarya</taxon>
        <taxon>Basidiomycota</taxon>
        <taxon>Agaricomycotina</taxon>
        <taxon>Tremellomycetes</taxon>
        <taxon>Tremellales</taxon>
        <taxon>Cryptococcaceae</taxon>
        <taxon>Cryptococcus</taxon>
    </lineage>
</organism>